<keyword evidence="5 6" id="KW-0472">Membrane</keyword>
<dbReference type="GO" id="GO:0022857">
    <property type="term" value="F:transmembrane transporter activity"/>
    <property type="evidence" value="ECO:0007669"/>
    <property type="project" value="InterPro"/>
</dbReference>
<comment type="subcellular location">
    <subcellularLocation>
        <location evidence="1">Membrane</location>
        <topology evidence="1">Multi-pass membrane protein</topology>
    </subcellularLocation>
</comment>
<dbReference type="InterPro" id="IPR020846">
    <property type="entry name" value="MFS_dom"/>
</dbReference>
<dbReference type="Proteomes" id="UP000054342">
    <property type="component" value="Unassembled WGS sequence"/>
</dbReference>
<evidence type="ECO:0000313" key="8">
    <source>
        <dbReference type="EMBL" id="KIW50366.1"/>
    </source>
</evidence>
<protein>
    <recommendedName>
        <fullName evidence="7">Major facilitator superfamily (MFS) profile domain-containing protein</fullName>
    </recommendedName>
</protein>
<evidence type="ECO:0000259" key="7">
    <source>
        <dbReference type="PROSITE" id="PS50850"/>
    </source>
</evidence>
<dbReference type="OrthoDB" id="2985014at2759"/>
<evidence type="ECO:0000256" key="1">
    <source>
        <dbReference type="ARBA" id="ARBA00004141"/>
    </source>
</evidence>
<dbReference type="PROSITE" id="PS50850">
    <property type="entry name" value="MFS"/>
    <property type="match status" value="1"/>
</dbReference>
<dbReference type="SUPFAM" id="SSF103473">
    <property type="entry name" value="MFS general substrate transporter"/>
    <property type="match status" value="1"/>
</dbReference>
<feature type="transmembrane region" description="Helical" evidence="6">
    <location>
        <begin position="100"/>
        <end position="118"/>
    </location>
</feature>
<evidence type="ECO:0000256" key="5">
    <source>
        <dbReference type="ARBA" id="ARBA00023136"/>
    </source>
</evidence>
<reference evidence="8 9" key="1">
    <citation type="submission" date="2015-01" db="EMBL/GenBank/DDBJ databases">
        <title>The Genome Sequence of Exophiala xenobiotica CBS118157.</title>
        <authorList>
            <consortium name="The Broad Institute Genomics Platform"/>
            <person name="Cuomo C."/>
            <person name="de Hoog S."/>
            <person name="Gorbushina A."/>
            <person name="Stielow B."/>
            <person name="Teixiera M."/>
            <person name="Abouelleil A."/>
            <person name="Chapman S.B."/>
            <person name="Priest M."/>
            <person name="Young S.K."/>
            <person name="Wortman J."/>
            <person name="Nusbaum C."/>
            <person name="Birren B."/>
        </authorList>
    </citation>
    <scope>NUCLEOTIDE SEQUENCE [LARGE SCALE GENOMIC DNA]</scope>
    <source>
        <strain evidence="8 9">CBS 118157</strain>
    </source>
</reference>
<sequence length="509" mass="56311">MDADAHSRSSDNPKVSIDDSKIPVLEDGVAAETPMGERRIISASTAIDPAAERRLVWKFDLRILPVLAVMYLFNALDKGNLGNAKTAGLEDSLHLKGDDYNLILSIFFVPYVLTAPVLGIAGKKFGPSRVLPVMMFCFGFSTLMIVAVKNFGGLMACRWFLGMAESAFFPLVIYYQTLFYRRGELARRLAMFYAASNIASAFGGLLAFGVFQISSGSLANWRYLFVIEGGCSMLFAVFAYWVLPYNASSATFLSPEEKQLAYYRIQVDSSAIVDEKFDLRTALSIFKHPTSWIILGIEICLGVPLQSVSLFLPVIIKRLGYSTVKTNLYTVAPNVTGAVMLLVLAFASDYTRLRFPFVALGFAFTFIGFIIYACVDVHTQLHVAYFACFMMTWGTSAPSVILDVWYNNNIADENKRVMLTSVGVPVANLMGVVSSNIFQSKDAPKYLPALVTTACFGAVGCLLTLLLGAWMVVDNKRRNMKAGKVIRAKDIPSELLRDGPSVDEYRWFY</sequence>
<feature type="transmembrane region" description="Helical" evidence="6">
    <location>
        <begin position="417"/>
        <end position="438"/>
    </location>
</feature>
<feature type="transmembrane region" description="Helical" evidence="6">
    <location>
        <begin position="353"/>
        <end position="372"/>
    </location>
</feature>
<evidence type="ECO:0000256" key="6">
    <source>
        <dbReference type="SAM" id="Phobius"/>
    </source>
</evidence>
<dbReference type="PANTHER" id="PTHR43791">
    <property type="entry name" value="PERMEASE-RELATED"/>
    <property type="match status" value="1"/>
</dbReference>
<keyword evidence="2" id="KW-0813">Transport</keyword>
<feature type="domain" description="Major facilitator superfamily (MFS) profile" evidence="7">
    <location>
        <begin position="63"/>
        <end position="472"/>
    </location>
</feature>
<dbReference type="FunFam" id="1.20.1250.20:FF:000013">
    <property type="entry name" value="MFS general substrate transporter"/>
    <property type="match status" value="1"/>
</dbReference>
<evidence type="ECO:0000256" key="2">
    <source>
        <dbReference type="ARBA" id="ARBA00022448"/>
    </source>
</evidence>
<keyword evidence="3 6" id="KW-0812">Transmembrane</keyword>
<dbReference type="EMBL" id="KN847323">
    <property type="protein sequence ID" value="KIW50366.1"/>
    <property type="molecule type" value="Genomic_DNA"/>
</dbReference>
<keyword evidence="4 6" id="KW-1133">Transmembrane helix</keyword>
<dbReference type="GeneID" id="25333868"/>
<evidence type="ECO:0000313" key="9">
    <source>
        <dbReference type="Proteomes" id="UP000054342"/>
    </source>
</evidence>
<feature type="transmembrane region" description="Helical" evidence="6">
    <location>
        <begin position="450"/>
        <end position="473"/>
    </location>
</feature>
<feature type="transmembrane region" description="Helical" evidence="6">
    <location>
        <begin position="292"/>
        <end position="316"/>
    </location>
</feature>
<feature type="transmembrane region" description="Helical" evidence="6">
    <location>
        <begin position="190"/>
        <end position="211"/>
    </location>
</feature>
<evidence type="ECO:0000256" key="4">
    <source>
        <dbReference type="ARBA" id="ARBA00022989"/>
    </source>
</evidence>
<feature type="transmembrane region" description="Helical" evidence="6">
    <location>
        <begin position="384"/>
        <end position="405"/>
    </location>
</feature>
<dbReference type="InterPro" id="IPR036259">
    <property type="entry name" value="MFS_trans_sf"/>
</dbReference>
<dbReference type="HOGENOM" id="CLU_001265_0_1_1"/>
<feature type="transmembrane region" description="Helical" evidence="6">
    <location>
        <begin position="328"/>
        <end position="346"/>
    </location>
</feature>
<dbReference type="Pfam" id="PF07690">
    <property type="entry name" value="MFS_1"/>
    <property type="match status" value="1"/>
</dbReference>
<evidence type="ECO:0000256" key="3">
    <source>
        <dbReference type="ARBA" id="ARBA00022692"/>
    </source>
</evidence>
<dbReference type="PANTHER" id="PTHR43791:SF50">
    <property type="entry name" value="TRANSPORTER, PUTATIVE (AFU_ORTHOLOGUE AFUA_2G00840)-RELATED"/>
    <property type="match status" value="1"/>
</dbReference>
<name>A0A0D2BDV0_9EURO</name>
<dbReference type="Gene3D" id="1.20.1250.20">
    <property type="entry name" value="MFS general substrate transporter like domains"/>
    <property type="match status" value="2"/>
</dbReference>
<dbReference type="GO" id="GO:0016020">
    <property type="term" value="C:membrane"/>
    <property type="evidence" value="ECO:0007669"/>
    <property type="project" value="UniProtKB-SubCell"/>
</dbReference>
<proteinExistence type="predicted"/>
<feature type="transmembrane region" description="Helical" evidence="6">
    <location>
        <begin position="130"/>
        <end position="147"/>
    </location>
</feature>
<organism evidence="8 9">
    <name type="scientific">Exophiala xenobiotica</name>
    <dbReference type="NCBI Taxonomy" id="348802"/>
    <lineage>
        <taxon>Eukaryota</taxon>
        <taxon>Fungi</taxon>
        <taxon>Dikarya</taxon>
        <taxon>Ascomycota</taxon>
        <taxon>Pezizomycotina</taxon>
        <taxon>Eurotiomycetes</taxon>
        <taxon>Chaetothyriomycetidae</taxon>
        <taxon>Chaetothyriales</taxon>
        <taxon>Herpotrichiellaceae</taxon>
        <taxon>Exophiala</taxon>
    </lineage>
</organism>
<dbReference type="FunFam" id="1.20.1250.20:FF:000188">
    <property type="entry name" value="MFS general substrate transporter"/>
    <property type="match status" value="1"/>
</dbReference>
<keyword evidence="9" id="KW-1185">Reference proteome</keyword>
<gene>
    <name evidence="8" type="ORF">PV05_11960</name>
</gene>
<feature type="transmembrane region" description="Helical" evidence="6">
    <location>
        <begin position="223"/>
        <end position="243"/>
    </location>
</feature>
<accession>A0A0D2BDV0</accession>
<dbReference type="RefSeq" id="XP_013310950.1">
    <property type="nucleotide sequence ID" value="XM_013455496.1"/>
</dbReference>
<dbReference type="AlphaFoldDB" id="A0A0D2BDV0"/>
<dbReference type="InterPro" id="IPR011701">
    <property type="entry name" value="MFS"/>
</dbReference>